<evidence type="ECO:0000313" key="2">
    <source>
        <dbReference type="EMBL" id="KAK3364938.1"/>
    </source>
</evidence>
<dbReference type="EMBL" id="JAULSN010000009">
    <property type="protein sequence ID" value="KAK3364938.1"/>
    <property type="molecule type" value="Genomic_DNA"/>
</dbReference>
<name>A0AAE0JV52_9PEZI</name>
<sequence>MATVGVPQSQPRPPDPPNPGGGGEPPDRPILPKETPNDQIPPDVLSSPEGRATRAASIAHAPPTRGSPIPAPDPTFGSRGTILIFSSSQGSPIPAPDPMFGSRGTRIVLWANSFKLNISLSSLYVYTVKAALFVAPKENPKATPKLYGTDPSSSIFDADRFFTRMGRDTLSNGNETAVGR</sequence>
<evidence type="ECO:0000256" key="1">
    <source>
        <dbReference type="SAM" id="MobiDB-lite"/>
    </source>
</evidence>
<feature type="compositionally biased region" description="Pro residues" evidence="1">
    <location>
        <begin position="10"/>
        <end position="19"/>
    </location>
</feature>
<keyword evidence="3" id="KW-1185">Reference proteome</keyword>
<evidence type="ECO:0000313" key="3">
    <source>
        <dbReference type="Proteomes" id="UP001287356"/>
    </source>
</evidence>
<reference evidence="2" key="1">
    <citation type="journal article" date="2023" name="Mol. Phylogenet. Evol.">
        <title>Genome-scale phylogeny and comparative genomics of the fungal order Sordariales.</title>
        <authorList>
            <person name="Hensen N."/>
            <person name="Bonometti L."/>
            <person name="Westerberg I."/>
            <person name="Brannstrom I.O."/>
            <person name="Guillou S."/>
            <person name="Cros-Aarteil S."/>
            <person name="Calhoun S."/>
            <person name="Haridas S."/>
            <person name="Kuo A."/>
            <person name="Mondo S."/>
            <person name="Pangilinan J."/>
            <person name="Riley R."/>
            <person name="LaButti K."/>
            <person name="Andreopoulos B."/>
            <person name="Lipzen A."/>
            <person name="Chen C."/>
            <person name="Yan M."/>
            <person name="Daum C."/>
            <person name="Ng V."/>
            <person name="Clum A."/>
            <person name="Steindorff A."/>
            <person name="Ohm R.A."/>
            <person name="Martin F."/>
            <person name="Silar P."/>
            <person name="Natvig D.O."/>
            <person name="Lalanne C."/>
            <person name="Gautier V."/>
            <person name="Ament-Velasquez S.L."/>
            <person name="Kruys A."/>
            <person name="Hutchinson M.I."/>
            <person name="Powell A.J."/>
            <person name="Barry K."/>
            <person name="Miller A.N."/>
            <person name="Grigoriev I.V."/>
            <person name="Debuchy R."/>
            <person name="Gladieux P."/>
            <person name="Hiltunen Thoren M."/>
            <person name="Johannesson H."/>
        </authorList>
    </citation>
    <scope>NUCLEOTIDE SEQUENCE</scope>
    <source>
        <strain evidence="2">CBS 958.72</strain>
    </source>
</reference>
<accession>A0AAE0JV52</accession>
<proteinExistence type="predicted"/>
<dbReference type="Proteomes" id="UP001287356">
    <property type="component" value="Unassembled WGS sequence"/>
</dbReference>
<comment type="caution">
    <text evidence="2">The sequence shown here is derived from an EMBL/GenBank/DDBJ whole genome shotgun (WGS) entry which is preliminary data.</text>
</comment>
<organism evidence="2 3">
    <name type="scientific">Lasiosphaeria ovina</name>
    <dbReference type="NCBI Taxonomy" id="92902"/>
    <lineage>
        <taxon>Eukaryota</taxon>
        <taxon>Fungi</taxon>
        <taxon>Dikarya</taxon>
        <taxon>Ascomycota</taxon>
        <taxon>Pezizomycotina</taxon>
        <taxon>Sordariomycetes</taxon>
        <taxon>Sordariomycetidae</taxon>
        <taxon>Sordariales</taxon>
        <taxon>Lasiosphaeriaceae</taxon>
        <taxon>Lasiosphaeria</taxon>
    </lineage>
</organism>
<protein>
    <submittedName>
        <fullName evidence="2">Uncharacterized protein</fullName>
    </submittedName>
</protein>
<reference evidence="2" key="2">
    <citation type="submission" date="2023-06" db="EMBL/GenBank/DDBJ databases">
        <authorList>
            <consortium name="Lawrence Berkeley National Laboratory"/>
            <person name="Haridas S."/>
            <person name="Hensen N."/>
            <person name="Bonometti L."/>
            <person name="Westerberg I."/>
            <person name="Brannstrom I.O."/>
            <person name="Guillou S."/>
            <person name="Cros-Aarteil S."/>
            <person name="Calhoun S."/>
            <person name="Kuo A."/>
            <person name="Mondo S."/>
            <person name="Pangilinan J."/>
            <person name="Riley R."/>
            <person name="Labutti K."/>
            <person name="Andreopoulos B."/>
            <person name="Lipzen A."/>
            <person name="Chen C."/>
            <person name="Yanf M."/>
            <person name="Daum C."/>
            <person name="Ng V."/>
            <person name="Clum A."/>
            <person name="Steindorff A."/>
            <person name="Ohm R."/>
            <person name="Martin F."/>
            <person name="Silar P."/>
            <person name="Natvig D."/>
            <person name="Lalanne C."/>
            <person name="Gautier V."/>
            <person name="Ament-Velasquez S.L."/>
            <person name="Kruys A."/>
            <person name="Hutchinson M.I."/>
            <person name="Powell A.J."/>
            <person name="Barry K."/>
            <person name="Miller A.N."/>
            <person name="Grigoriev I.V."/>
            <person name="Debuchy R."/>
            <person name="Gladieux P."/>
            <person name="Thoren M.H."/>
            <person name="Johannesson H."/>
        </authorList>
    </citation>
    <scope>NUCLEOTIDE SEQUENCE</scope>
    <source>
        <strain evidence="2">CBS 958.72</strain>
    </source>
</reference>
<dbReference type="AlphaFoldDB" id="A0AAE0JV52"/>
<feature type="region of interest" description="Disordered" evidence="1">
    <location>
        <begin position="1"/>
        <end position="80"/>
    </location>
</feature>
<gene>
    <name evidence="2" type="ORF">B0T24DRAFT_670441</name>
</gene>